<dbReference type="Pfam" id="PF03184">
    <property type="entry name" value="DDE_1"/>
    <property type="match status" value="1"/>
</dbReference>
<name>A0A3M7QW00_BRAPC</name>
<evidence type="ECO:0000259" key="1">
    <source>
        <dbReference type="Pfam" id="PF03184"/>
    </source>
</evidence>
<keyword evidence="3" id="KW-1185">Reference proteome</keyword>
<dbReference type="AlphaFoldDB" id="A0A3M7QW00"/>
<dbReference type="InterPro" id="IPR004875">
    <property type="entry name" value="DDE_SF_endonuclease_dom"/>
</dbReference>
<dbReference type="OrthoDB" id="2162928at2759"/>
<dbReference type="EMBL" id="REGN01004958">
    <property type="protein sequence ID" value="RNA15399.1"/>
    <property type="molecule type" value="Genomic_DNA"/>
</dbReference>
<feature type="domain" description="DDE-1" evidence="1">
    <location>
        <begin position="116"/>
        <end position="219"/>
    </location>
</feature>
<comment type="caution">
    <text evidence="2">The sequence shown here is derived from an EMBL/GenBank/DDBJ whole genome shotgun (WGS) entry which is preliminary data.</text>
</comment>
<reference evidence="2 3" key="1">
    <citation type="journal article" date="2018" name="Sci. Rep.">
        <title>Genomic signatures of local adaptation to the degree of environmental predictability in rotifers.</title>
        <authorList>
            <person name="Franch-Gras L."/>
            <person name="Hahn C."/>
            <person name="Garcia-Roger E.M."/>
            <person name="Carmona M.J."/>
            <person name="Serra M."/>
            <person name="Gomez A."/>
        </authorList>
    </citation>
    <scope>NUCLEOTIDE SEQUENCE [LARGE SCALE GENOMIC DNA]</scope>
    <source>
        <strain evidence="2">HYR1</strain>
    </source>
</reference>
<accession>A0A3M7QW00</accession>
<proteinExistence type="predicted"/>
<evidence type="ECO:0000313" key="2">
    <source>
        <dbReference type="EMBL" id="RNA15399.1"/>
    </source>
</evidence>
<evidence type="ECO:0000313" key="3">
    <source>
        <dbReference type="Proteomes" id="UP000276133"/>
    </source>
</evidence>
<dbReference type="InterPro" id="IPR036397">
    <property type="entry name" value="RNaseH_sf"/>
</dbReference>
<organism evidence="2 3">
    <name type="scientific">Brachionus plicatilis</name>
    <name type="common">Marine rotifer</name>
    <name type="synonym">Brachionus muelleri</name>
    <dbReference type="NCBI Taxonomy" id="10195"/>
    <lineage>
        <taxon>Eukaryota</taxon>
        <taxon>Metazoa</taxon>
        <taxon>Spiralia</taxon>
        <taxon>Gnathifera</taxon>
        <taxon>Rotifera</taxon>
        <taxon>Eurotatoria</taxon>
        <taxon>Monogononta</taxon>
        <taxon>Pseudotrocha</taxon>
        <taxon>Ploima</taxon>
        <taxon>Brachionidae</taxon>
        <taxon>Brachionus</taxon>
    </lineage>
</organism>
<sequence>MIRMITTRALMINKNNNFMGSNGWFFNFLRRKNLVLRRITTKGRELAKEARKIVMDHLKFCSDNFVLRELNRDILINMDETSIYLDSSRTTTYEQSGVKRCPAVTTGNEQTKVSIAFSASASSKKLKPMILIPRKTPLKNFSPPSNVVIVYCTNGNFIGSIISNQYIHKVIKPYMILNDLEKVNLFLDCAPCHCTQTVKTAFQASNVQVTYIPIRLTNLL</sequence>
<gene>
    <name evidence="2" type="ORF">BpHYR1_015813</name>
</gene>
<protein>
    <submittedName>
        <fullName evidence="2">Pogo transposable element with</fullName>
    </submittedName>
</protein>
<dbReference type="Proteomes" id="UP000276133">
    <property type="component" value="Unassembled WGS sequence"/>
</dbReference>
<dbReference type="Gene3D" id="3.30.420.10">
    <property type="entry name" value="Ribonuclease H-like superfamily/Ribonuclease H"/>
    <property type="match status" value="1"/>
</dbReference>
<dbReference type="GO" id="GO:0003676">
    <property type="term" value="F:nucleic acid binding"/>
    <property type="evidence" value="ECO:0007669"/>
    <property type="project" value="InterPro"/>
</dbReference>